<keyword evidence="2" id="KW-0488">Methylation</keyword>
<evidence type="ECO:0000256" key="1">
    <source>
        <dbReference type="ARBA" id="ARBA00004167"/>
    </source>
</evidence>
<evidence type="ECO:0000256" key="4">
    <source>
        <dbReference type="ARBA" id="ARBA00022989"/>
    </source>
</evidence>
<dbReference type="InterPro" id="IPR045584">
    <property type="entry name" value="Pilin-like"/>
</dbReference>
<keyword evidence="8" id="KW-1185">Reference proteome</keyword>
<dbReference type="NCBIfam" id="TIGR02532">
    <property type="entry name" value="IV_pilin_GFxxxE"/>
    <property type="match status" value="1"/>
</dbReference>
<dbReference type="PANTHER" id="PTHR30093:SF44">
    <property type="entry name" value="TYPE II SECRETION SYSTEM CORE PROTEIN G"/>
    <property type="match status" value="1"/>
</dbReference>
<dbReference type="GO" id="GO:0015627">
    <property type="term" value="C:type II protein secretion system complex"/>
    <property type="evidence" value="ECO:0007669"/>
    <property type="project" value="InterPro"/>
</dbReference>
<evidence type="ECO:0000256" key="6">
    <source>
        <dbReference type="SAM" id="Phobius"/>
    </source>
</evidence>
<dbReference type="GO" id="GO:0015628">
    <property type="term" value="P:protein secretion by the type II secretion system"/>
    <property type="evidence" value="ECO:0007669"/>
    <property type="project" value="InterPro"/>
</dbReference>
<reference evidence="7 8" key="1">
    <citation type="submission" date="2013-09" db="EMBL/GenBank/DDBJ databases">
        <title>Biodegradation of hydrocarbons in the deep terrestrial subsurface : characterization of a microbial consortium composed of two Desulfotomaculum species originating from a deep geological formation.</title>
        <authorList>
            <person name="Aullo T."/>
            <person name="Berlendis S."/>
            <person name="Lascourreges J.-F."/>
            <person name="Dessort D."/>
            <person name="Saint-Laurent S."/>
            <person name="Schraauwers B."/>
            <person name="Mas J."/>
            <person name="Magot M."/>
            <person name="Ranchou-Peyruse A."/>
        </authorList>
    </citation>
    <scope>NUCLEOTIDE SEQUENCE [LARGE SCALE GENOMIC DNA]</scope>
    <source>
        <strain evidence="7 8">Bs107</strain>
    </source>
</reference>
<dbReference type="GO" id="GO:0016020">
    <property type="term" value="C:membrane"/>
    <property type="evidence" value="ECO:0007669"/>
    <property type="project" value="UniProtKB-SubCell"/>
</dbReference>
<dbReference type="EMBL" id="AWQQ01000146">
    <property type="protein sequence ID" value="PHJ36825.1"/>
    <property type="molecule type" value="Genomic_DNA"/>
</dbReference>
<keyword evidence="5 6" id="KW-0472">Membrane</keyword>
<proteinExistence type="predicted"/>
<dbReference type="RefSeq" id="WP_099084126.1">
    <property type="nucleotide sequence ID" value="NZ_AWQQ01000146.1"/>
</dbReference>
<dbReference type="Proteomes" id="UP000222564">
    <property type="component" value="Unassembled WGS sequence"/>
</dbReference>
<dbReference type="Pfam" id="PF07963">
    <property type="entry name" value="N_methyl"/>
    <property type="match status" value="1"/>
</dbReference>
<sequence>MKEERDGEKGFTLVELLVAIAIIGVLAAVITPNAFRAVEKSKIARAVADLKAIKGAAMAYYADTGTFPPNDDNYAGGPTGNSYRGIDFLKNQNNVDGWNGPYLEKWPEAQYWAGNHGGTYQWQGVYNYGSTPLDFNNDGKADPCVELNFGGSGFSDDQISKIVLDIDKALDDGDLKTGMFRYRPTNSWPQHTTYYCVGFTN</sequence>
<dbReference type="Pfam" id="PF22434">
    <property type="entry name" value="PilW_C"/>
    <property type="match status" value="1"/>
</dbReference>
<keyword evidence="3 6" id="KW-0812">Transmembrane</keyword>
<dbReference type="AlphaFoldDB" id="A0A2C6MBF7"/>
<evidence type="ECO:0000256" key="5">
    <source>
        <dbReference type="ARBA" id="ARBA00023136"/>
    </source>
</evidence>
<evidence type="ECO:0000256" key="3">
    <source>
        <dbReference type="ARBA" id="ARBA00022692"/>
    </source>
</evidence>
<name>A0A2C6MBF7_9FIRM</name>
<evidence type="ECO:0000256" key="2">
    <source>
        <dbReference type="ARBA" id="ARBA00022481"/>
    </source>
</evidence>
<comment type="subcellular location">
    <subcellularLocation>
        <location evidence="1">Membrane</location>
        <topology evidence="1">Single-pass membrane protein</topology>
    </subcellularLocation>
</comment>
<evidence type="ECO:0000313" key="7">
    <source>
        <dbReference type="EMBL" id="PHJ36825.1"/>
    </source>
</evidence>
<dbReference type="PROSITE" id="PS00409">
    <property type="entry name" value="PROKAR_NTER_METHYL"/>
    <property type="match status" value="1"/>
</dbReference>
<keyword evidence="4 6" id="KW-1133">Transmembrane helix</keyword>
<dbReference type="SUPFAM" id="SSF54523">
    <property type="entry name" value="Pili subunits"/>
    <property type="match status" value="1"/>
</dbReference>
<organism evidence="7 8">
    <name type="scientific">Desulforamulus profundi</name>
    <dbReference type="NCBI Taxonomy" id="1383067"/>
    <lineage>
        <taxon>Bacteria</taxon>
        <taxon>Bacillati</taxon>
        <taxon>Bacillota</taxon>
        <taxon>Clostridia</taxon>
        <taxon>Eubacteriales</taxon>
        <taxon>Peptococcaceae</taxon>
        <taxon>Desulforamulus</taxon>
    </lineage>
</organism>
<dbReference type="InterPro" id="IPR000983">
    <property type="entry name" value="Bac_GSPG_pilin"/>
</dbReference>
<dbReference type="Gene3D" id="3.30.700.10">
    <property type="entry name" value="Glycoprotein, Type 4 Pilin"/>
    <property type="match status" value="1"/>
</dbReference>
<gene>
    <name evidence="7" type="ORF">P378_19795</name>
</gene>
<dbReference type="PANTHER" id="PTHR30093">
    <property type="entry name" value="GENERAL SECRETION PATHWAY PROTEIN G"/>
    <property type="match status" value="1"/>
</dbReference>
<evidence type="ECO:0000313" key="8">
    <source>
        <dbReference type="Proteomes" id="UP000222564"/>
    </source>
</evidence>
<accession>A0A2C6MBF7</accession>
<comment type="caution">
    <text evidence="7">The sequence shown here is derived from an EMBL/GenBank/DDBJ whole genome shotgun (WGS) entry which is preliminary data.</text>
</comment>
<feature type="transmembrane region" description="Helical" evidence="6">
    <location>
        <begin position="12"/>
        <end position="35"/>
    </location>
</feature>
<dbReference type="InterPro" id="IPR012902">
    <property type="entry name" value="N_methyl_site"/>
</dbReference>
<protein>
    <submittedName>
        <fullName evidence="7">General secretion pathway protein G</fullName>
    </submittedName>
</protein>
<dbReference type="PRINTS" id="PR00813">
    <property type="entry name" value="BCTERIALGSPG"/>
</dbReference>
<dbReference type="OrthoDB" id="1807046at2"/>